<dbReference type="EMBL" id="CP031422">
    <property type="protein sequence ID" value="AZS42235.1"/>
    <property type="molecule type" value="Genomic_DNA"/>
</dbReference>
<sequence>MYSFAPEQSGGSAQSWGQALGHRGIGDAITTLEEAGALLVSLVDATDWSSEGFRALHELLARVRDDTGTQLGSLRIRQWELEGSE</sequence>
<evidence type="ECO:0000313" key="2">
    <source>
        <dbReference type="Proteomes" id="UP000274841"/>
    </source>
</evidence>
<accession>A0A3Q9J901</accession>
<dbReference type="RefSeq" id="WP_046748619.1">
    <property type="nucleotide sequence ID" value="NZ_CP031422.1"/>
</dbReference>
<evidence type="ECO:0000313" key="1">
    <source>
        <dbReference type="EMBL" id="AZS42235.1"/>
    </source>
</evidence>
<name>A0A3Q9J901_9MICO</name>
<dbReference type="AlphaFoldDB" id="A0A3Q9J901"/>
<reference evidence="1 2" key="1">
    <citation type="submission" date="2018-08" db="EMBL/GenBank/DDBJ databases">
        <title>Microbacterium oxydans strain HG3.</title>
        <authorList>
            <person name="ORTET P."/>
        </authorList>
    </citation>
    <scope>NUCLEOTIDE SEQUENCE [LARGE SCALE GENOMIC DNA]</scope>
    <source>
        <strain evidence="1 2">HG3</strain>
    </source>
</reference>
<organism evidence="1 2">
    <name type="scientific">Microbacterium oxydans</name>
    <dbReference type="NCBI Taxonomy" id="82380"/>
    <lineage>
        <taxon>Bacteria</taxon>
        <taxon>Bacillati</taxon>
        <taxon>Actinomycetota</taxon>
        <taxon>Actinomycetes</taxon>
        <taxon>Micrococcales</taxon>
        <taxon>Microbacteriaceae</taxon>
        <taxon>Microbacterium</taxon>
    </lineage>
</organism>
<dbReference type="KEGG" id="moy:CVS54_03598"/>
<protein>
    <submittedName>
        <fullName evidence="1">Uncharacterized protein</fullName>
    </submittedName>
</protein>
<gene>
    <name evidence="1" type="ORF">CVS54_03598</name>
</gene>
<proteinExistence type="predicted"/>
<dbReference type="Proteomes" id="UP000274841">
    <property type="component" value="Chromosome"/>
</dbReference>